<protein>
    <submittedName>
        <fullName evidence="1">Uncharacterized protein</fullName>
    </submittedName>
</protein>
<evidence type="ECO:0000313" key="1">
    <source>
        <dbReference type="EMBL" id="KAK7681327.1"/>
    </source>
</evidence>
<dbReference type="EMBL" id="JASBNA010000042">
    <property type="protein sequence ID" value="KAK7681327.1"/>
    <property type="molecule type" value="Genomic_DNA"/>
</dbReference>
<reference evidence="1 2" key="1">
    <citation type="submission" date="2022-09" db="EMBL/GenBank/DDBJ databases">
        <authorList>
            <person name="Palmer J.M."/>
        </authorList>
    </citation>
    <scope>NUCLEOTIDE SEQUENCE [LARGE SCALE GENOMIC DNA]</scope>
    <source>
        <strain evidence="1 2">DSM 7382</strain>
    </source>
</reference>
<dbReference type="Proteomes" id="UP001385951">
    <property type="component" value="Unassembled WGS sequence"/>
</dbReference>
<dbReference type="AlphaFoldDB" id="A0AAW0FVL6"/>
<evidence type="ECO:0000313" key="2">
    <source>
        <dbReference type="Proteomes" id="UP001385951"/>
    </source>
</evidence>
<sequence length="55" mass="6201">METKGLTLEEIGKLFGEDPDITDNKLLFIEGTQESTNLKDERVAVQVKEKDSYSP</sequence>
<organism evidence="1 2">
    <name type="scientific">Cerrena zonata</name>
    <dbReference type="NCBI Taxonomy" id="2478898"/>
    <lineage>
        <taxon>Eukaryota</taxon>
        <taxon>Fungi</taxon>
        <taxon>Dikarya</taxon>
        <taxon>Basidiomycota</taxon>
        <taxon>Agaricomycotina</taxon>
        <taxon>Agaricomycetes</taxon>
        <taxon>Polyporales</taxon>
        <taxon>Cerrenaceae</taxon>
        <taxon>Cerrena</taxon>
    </lineage>
</organism>
<proteinExistence type="predicted"/>
<gene>
    <name evidence="1" type="ORF">QCA50_015715</name>
</gene>
<accession>A0AAW0FVL6</accession>
<keyword evidence="2" id="KW-1185">Reference proteome</keyword>
<name>A0AAW0FVL6_9APHY</name>
<comment type="caution">
    <text evidence="1">The sequence shown here is derived from an EMBL/GenBank/DDBJ whole genome shotgun (WGS) entry which is preliminary data.</text>
</comment>